<evidence type="ECO:0008006" key="3">
    <source>
        <dbReference type="Google" id="ProtNLM"/>
    </source>
</evidence>
<dbReference type="Pfam" id="PF04070">
    <property type="entry name" value="DUF378"/>
    <property type="match status" value="1"/>
</dbReference>
<evidence type="ECO:0000313" key="2">
    <source>
        <dbReference type="EMBL" id="QHU26440.1"/>
    </source>
</evidence>
<sequence>MIHKAAIAIVIVGALNWLGVGLLGYNAVARLLGARSIATRIVYTIVGLAALTIMFHRDTYLPFLGEAVFPHTMIPEQIPQGADTQVQVKVRPHAKVIYWAAEPATEGMKKLNDWRKAYLKFLNVGVVKADETGVATLLVRNPQPYTVPWMGRIEPHVHFRECEEDGMMGRINTVYTSSGKVEAFISI</sequence>
<protein>
    <recommendedName>
        <fullName evidence="3">DUF378 domain-containing protein</fullName>
    </recommendedName>
</protein>
<dbReference type="PANTHER" id="PTHR37304:SF1">
    <property type="entry name" value="MEMBRANE PROTEIN"/>
    <property type="match status" value="1"/>
</dbReference>
<dbReference type="PANTHER" id="PTHR37304">
    <property type="entry name" value="MEMBRANE PROTEIN-RELATED"/>
    <property type="match status" value="1"/>
</dbReference>
<reference evidence="2" key="1">
    <citation type="journal article" date="2020" name="Nature">
        <title>Giant virus diversity and host interactions through global metagenomics.</title>
        <authorList>
            <person name="Schulz F."/>
            <person name="Roux S."/>
            <person name="Paez-Espino D."/>
            <person name="Jungbluth S."/>
            <person name="Walsh D.A."/>
            <person name="Denef V.J."/>
            <person name="McMahon K.D."/>
            <person name="Konstantinidis K.T."/>
            <person name="Eloe-Fadrosh E.A."/>
            <person name="Kyrpides N.C."/>
            <person name="Woyke T."/>
        </authorList>
    </citation>
    <scope>NUCLEOTIDE SEQUENCE</scope>
    <source>
        <strain evidence="2">GVMAG-M-3300027759-16</strain>
    </source>
</reference>
<accession>A0A6C0L814</accession>
<dbReference type="AlphaFoldDB" id="A0A6C0L814"/>
<organism evidence="2">
    <name type="scientific">viral metagenome</name>
    <dbReference type="NCBI Taxonomy" id="1070528"/>
    <lineage>
        <taxon>unclassified sequences</taxon>
        <taxon>metagenomes</taxon>
        <taxon>organismal metagenomes</taxon>
    </lineage>
</organism>
<proteinExistence type="predicted"/>
<evidence type="ECO:0000256" key="1">
    <source>
        <dbReference type="SAM" id="Phobius"/>
    </source>
</evidence>
<dbReference type="InterPro" id="IPR007211">
    <property type="entry name" value="DUF378"/>
</dbReference>
<keyword evidence="1" id="KW-0812">Transmembrane</keyword>
<keyword evidence="1" id="KW-1133">Transmembrane helix</keyword>
<feature type="transmembrane region" description="Helical" evidence="1">
    <location>
        <begin position="6"/>
        <end position="25"/>
    </location>
</feature>
<feature type="transmembrane region" description="Helical" evidence="1">
    <location>
        <begin position="37"/>
        <end position="55"/>
    </location>
</feature>
<keyword evidence="1" id="KW-0472">Membrane</keyword>
<name>A0A6C0L814_9ZZZZ</name>
<dbReference type="EMBL" id="MN740440">
    <property type="protein sequence ID" value="QHU26440.1"/>
    <property type="molecule type" value="Genomic_DNA"/>
</dbReference>